<dbReference type="Proteomes" id="UP001281003">
    <property type="component" value="Unassembled WGS sequence"/>
</dbReference>
<sequence>MMQEITSLVYNEVKVRTRDERNLNSKRRLVSSPGTTRLVGTGSAATTWRRHRQHRDCSMPMAEMSPPPTRTSAPRVPWDLLLHPPPLAPMVLPNFVSREMRRPRASAARFGRSSGLRIGPSGSSEVSMSRVQGTEKVVREECACLGFYFAIIRAGVHSETNQYAANGTILTYYHEKTGWTENPMAEDDI</sequence>
<feature type="region of interest" description="Disordered" evidence="1">
    <location>
        <begin position="50"/>
        <end position="72"/>
    </location>
</feature>
<feature type="region of interest" description="Disordered" evidence="1">
    <location>
        <begin position="106"/>
        <end position="127"/>
    </location>
</feature>
<gene>
    <name evidence="2" type="ORF">B0T20DRAFT_390694</name>
</gene>
<reference evidence="2" key="1">
    <citation type="journal article" date="2023" name="Mol. Phylogenet. Evol.">
        <title>Genome-scale phylogeny and comparative genomics of the fungal order Sordariales.</title>
        <authorList>
            <person name="Hensen N."/>
            <person name="Bonometti L."/>
            <person name="Westerberg I."/>
            <person name="Brannstrom I.O."/>
            <person name="Guillou S."/>
            <person name="Cros-Aarteil S."/>
            <person name="Calhoun S."/>
            <person name="Haridas S."/>
            <person name="Kuo A."/>
            <person name="Mondo S."/>
            <person name="Pangilinan J."/>
            <person name="Riley R."/>
            <person name="LaButti K."/>
            <person name="Andreopoulos B."/>
            <person name="Lipzen A."/>
            <person name="Chen C."/>
            <person name="Yan M."/>
            <person name="Daum C."/>
            <person name="Ng V."/>
            <person name="Clum A."/>
            <person name="Steindorff A."/>
            <person name="Ohm R.A."/>
            <person name="Martin F."/>
            <person name="Silar P."/>
            <person name="Natvig D.O."/>
            <person name="Lalanne C."/>
            <person name="Gautier V."/>
            <person name="Ament-Velasquez S.L."/>
            <person name="Kruys A."/>
            <person name="Hutchinson M.I."/>
            <person name="Powell A.J."/>
            <person name="Barry K."/>
            <person name="Miller A.N."/>
            <person name="Grigoriev I.V."/>
            <person name="Debuchy R."/>
            <person name="Gladieux P."/>
            <person name="Hiltunen Thoren M."/>
            <person name="Johannesson H."/>
        </authorList>
    </citation>
    <scope>NUCLEOTIDE SEQUENCE</scope>
    <source>
        <strain evidence="2">FGSC 1904</strain>
    </source>
</reference>
<protein>
    <submittedName>
        <fullName evidence="2">Uncharacterized protein</fullName>
    </submittedName>
</protein>
<name>A0AAE0PJ42_SORBR</name>
<comment type="caution">
    <text evidence="2">The sequence shown here is derived from an EMBL/GenBank/DDBJ whole genome shotgun (WGS) entry which is preliminary data.</text>
</comment>
<keyword evidence="3" id="KW-1185">Reference proteome</keyword>
<proteinExistence type="predicted"/>
<dbReference type="EMBL" id="JAUTDP010000003">
    <property type="protein sequence ID" value="KAK3400834.1"/>
    <property type="molecule type" value="Genomic_DNA"/>
</dbReference>
<accession>A0AAE0PJ42</accession>
<organism evidence="2 3">
    <name type="scientific">Sordaria brevicollis</name>
    <dbReference type="NCBI Taxonomy" id="83679"/>
    <lineage>
        <taxon>Eukaryota</taxon>
        <taxon>Fungi</taxon>
        <taxon>Dikarya</taxon>
        <taxon>Ascomycota</taxon>
        <taxon>Pezizomycotina</taxon>
        <taxon>Sordariomycetes</taxon>
        <taxon>Sordariomycetidae</taxon>
        <taxon>Sordariales</taxon>
        <taxon>Sordariaceae</taxon>
        <taxon>Sordaria</taxon>
    </lineage>
</organism>
<evidence type="ECO:0000256" key="1">
    <source>
        <dbReference type="SAM" id="MobiDB-lite"/>
    </source>
</evidence>
<reference evidence="2" key="2">
    <citation type="submission" date="2023-07" db="EMBL/GenBank/DDBJ databases">
        <authorList>
            <consortium name="Lawrence Berkeley National Laboratory"/>
            <person name="Haridas S."/>
            <person name="Hensen N."/>
            <person name="Bonometti L."/>
            <person name="Westerberg I."/>
            <person name="Brannstrom I.O."/>
            <person name="Guillou S."/>
            <person name="Cros-Aarteil S."/>
            <person name="Calhoun S."/>
            <person name="Kuo A."/>
            <person name="Mondo S."/>
            <person name="Pangilinan J."/>
            <person name="Riley R."/>
            <person name="LaButti K."/>
            <person name="Andreopoulos B."/>
            <person name="Lipzen A."/>
            <person name="Chen C."/>
            <person name="Yanf M."/>
            <person name="Daum C."/>
            <person name="Ng V."/>
            <person name="Clum A."/>
            <person name="Steindorff A."/>
            <person name="Ohm R."/>
            <person name="Martin F."/>
            <person name="Silar P."/>
            <person name="Natvig D."/>
            <person name="Lalanne C."/>
            <person name="Gautier V."/>
            <person name="Ament-velasquez S.L."/>
            <person name="Kruys A."/>
            <person name="Hutchinson M.I."/>
            <person name="Powell A.J."/>
            <person name="Barry K."/>
            <person name="Miller A.N."/>
            <person name="Grigoriev I.V."/>
            <person name="Debuchy R."/>
            <person name="Gladieux P."/>
            <person name="Thoren M.H."/>
            <person name="Johannesson H."/>
        </authorList>
    </citation>
    <scope>NUCLEOTIDE SEQUENCE</scope>
    <source>
        <strain evidence="2">FGSC 1904</strain>
    </source>
</reference>
<dbReference type="AlphaFoldDB" id="A0AAE0PJ42"/>
<evidence type="ECO:0000313" key="3">
    <source>
        <dbReference type="Proteomes" id="UP001281003"/>
    </source>
</evidence>
<evidence type="ECO:0000313" key="2">
    <source>
        <dbReference type="EMBL" id="KAK3400834.1"/>
    </source>
</evidence>